<dbReference type="Proteomes" id="UP001231649">
    <property type="component" value="Chromosome 1"/>
</dbReference>
<evidence type="ECO:0000313" key="2">
    <source>
        <dbReference type="Proteomes" id="UP001231649"/>
    </source>
</evidence>
<accession>A0ACC2RBH8</accession>
<keyword evidence="2" id="KW-1185">Reference proteome</keyword>
<name>A0ACC2RBH8_9NEOP</name>
<evidence type="ECO:0000313" key="1">
    <source>
        <dbReference type="EMBL" id="KAJ8737462.1"/>
    </source>
</evidence>
<dbReference type="EMBL" id="CM056777">
    <property type="protein sequence ID" value="KAJ8737462.1"/>
    <property type="molecule type" value="Genomic_DNA"/>
</dbReference>
<gene>
    <name evidence="1" type="ORF">PYW08_000057</name>
</gene>
<comment type="caution">
    <text evidence="1">The sequence shown here is derived from an EMBL/GenBank/DDBJ whole genome shotgun (WGS) entry which is preliminary data.</text>
</comment>
<sequence>MIRLRSLISGTLRARTLLSQVQTPLSVQKFGCHWGPPQPFDNLPFRVINRYVATVFFCFFFGVGLWAPFLIVWYSMAKRSL</sequence>
<protein>
    <submittedName>
        <fullName evidence="1">Uncharacterized protein</fullName>
    </submittedName>
</protein>
<organism evidence="1 2">
    <name type="scientific">Mythimna loreyi</name>
    <dbReference type="NCBI Taxonomy" id="667449"/>
    <lineage>
        <taxon>Eukaryota</taxon>
        <taxon>Metazoa</taxon>
        <taxon>Ecdysozoa</taxon>
        <taxon>Arthropoda</taxon>
        <taxon>Hexapoda</taxon>
        <taxon>Insecta</taxon>
        <taxon>Pterygota</taxon>
        <taxon>Neoptera</taxon>
        <taxon>Endopterygota</taxon>
        <taxon>Lepidoptera</taxon>
        <taxon>Glossata</taxon>
        <taxon>Ditrysia</taxon>
        <taxon>Noctuoidea</taxon>
        <taxon>Noctuidae</taxon>
        <taxon>Noctuinae</taxon>
        <taxon>Hadenini</taxon>
        <taxon>Mythimna</taxon>
    </lineage>
</organism>
<proteinExistence type="predicted"/>
<reference evidence="1" key="1">
    <citation type="submission" date="2023-03" db="EMBL/GenBank/DDBJ databases">
        <title>Chromosome-level genomes of two armyworms, Mythimna separata and Mythimna loreyi, provide insights into the biosynthesis and reception of sex pheromones.</title>
        <authorList>
            <person name="Zhao H."/>
        </authorList>
    </citation>
    <scope>NUCLEOTIDE SEQUENCE</scope>
    <source>
        <strain evidence="1">BeijingLab</strain>
    </source>
</reference>